<evidence type="ECO:0000313" key="2">
    <source>
        <dbReference type="Proteomes" id="UP001054821"/>
    </source>
</evidence>
<accession>A0AAD4VDZ3</accession>
<comment type="caution">
    <text evidence="1">The sequence shown here is derived from an EMBL/GenBank/DDBJ whole genome shotgun (WGS) entry which is preliminary data.</text>
</comment>
<organism evidence="1 2">
    <name type="scientific">Prunus dulcis</name>
    <name type="common">Almond</name>
    <name type="synonym">Amygdalus dulcis</name>
    <dbReference type="NCBI Taxonomy" id="3755"/>
    <lineage>
        <taxon>Eukaryota</taxon>
        <taxon>Viridiplantae</taxon>
        <taxon>Streptophyta</taxon>
        <taxon>Embryophyta</taxon>
        <taxon>Tracheophyta</taxon>
        <taxon>Spermatophyta</taxon>
        <taxon>Magnoliopsida</taxon>
        <taxon>eudicotyledons</taxon>
        <taxon>Gunneridae</taxon>
        <taxon>Pentapetalae</taxon>
        <taxon>rosids</taxon>
        <taxon>fabids</taxon>
        <taxon>Rosales</taxon>
        <taxon>Rosaceae</taxon>
        <taxon>Amygdaloideae</taxon>
        <taxon>Amygdaleae</taxon>
        <taxon>Prunus</taxon>
    </lineage>
</organism>
<name>A0AAD4VDZ3_PRUDU</name>
<protein>
    <submittedName>
        <fullName evidence="1">Uncharacterized protein</fullName>
    </submittedName>
</protein>
<keyword evidence="2" id="KW-1185">Reference proteome</keyword>
<proteinExistence type="predicted"/>
<reference evidence="1 2" key="1">
    <citation type="journal article" date="2022" name="G3 (Bethesda)">
        <title>Whole-genome sequence and methylome profiling of the almond [Prunus dulcis (Mill.) D.A. Webb] cultivar 'Nonpareil'.</title>
        <authorList>
            <person name="D'Amico-Willman K.M."/>
            <person name="Ouma W.Z."/>
            <person name="Meulia T."/>
            <person name="Sideli G.M."/>
            <person name="Gradziel T.M."/>
            <person name="Fresnedo-Ramirez J."/>
        </authorList>
    </citation>
    <scope>NUCLEOTIDE SEQUENCE [LARGE SCALE GENOMIC DNA]</scope>
    <source>
        <strain evidence="1">Clone GOH B32 T37-40</strain>
    </source>
</reference>
<dbReference type="Proteomes" id="UP001054821">
    <property type="component" value="Chromosome 6"/>
</dbReference>
<evidence type="ECO:0000313" key="1">
    <source>
        <dbReference type="EMBL" id="KAI5323295.1"/>
    </source>
</evidence>
<dbReference type="EMBL" id="JAJFAZ020000006">
    <property type="protein sequence ID" value="KAI5323295.1"/>
    <property type="molecule type" value="Genomic_DNA"/>
</dbReference>
<dbReference type="AlphaFoldDB" id="A0AAD4VDZ3"/>
<gene>
    <name evidence="1" type="ORF">L3X38_032367</name>
</gene>
<sequence length="85" mass="9133">MQTPVPRIVGFEPRQLDSPLNFFDGNQYSSSAVTVTTGDTTEATGSALRKRLLSPLNGMLLQDHFNGDSLDIGDGVHKSGAWGIQ</sequence>